<keyword evidence="2" id="KW-1185">Reference proteome</keyword>
<accession>A0A443IE33</accession>
<name>A0A443IE33_9GAMM</name>
<sequence>MIISGMIAGWGESMTPNRGFYHFTGRVIDAPRQYDENKRFESDVLMSSPTVMRRAQGLIIRRHRYRAFLENGF</sequence>
<dbReference type="AlphaFoldDB" id="A0A443IE33"/>
<dbReference type="Proteomes" id="UP000288794">
    <property type="component" value="Unassembled WGS sequence"/>
</dbReference>
<protein>
    <submittedName>
        <fullName evidence="1">Uncharacterized protein</fullName>
    </submittedName>
</protein>
<gene>
    <name evidence="1" type="ORF">ED28_08060</name>
</gene>
<organism evidence="1 2">
    <name type="scientific">[Pantoea] beijingensis</name>
    <dbReference type="NCBI Taxonomy" id="1324864"/>
    <lineage>
        <taxon>Bacteria</taxon>
        <taxon>Pseudomonadati</taxon>
        <taxon>Pseudomonadota</taxon>
        <taxon>Gammaproteobacteria</taxon>
        <taxon>Enterobacterales</taxon>
        <taxon>Erwiniaceae</taxon>
        <taxon>Erwinia</taxon>
    </lineage>
</organism>
<dbReference type="EMBL" id="JMEE01000023">
    <property type="protein sequence ID" value="RWR02325.1"/>
    <property type="molecule type" value="Genomic_DNA"/>
</dbReference>
<evidence type="ECO:0000313" key="2">
    <source>
        <dbReference type="Proteomes" id="UP000288794"/>
    </source>
</evidence>
<comment type="caution">
    <text evidence="1">The sequence shown here is derived from an EMBL/GenBank/DDBJ whole genome shotgun (WGS) entry which is preliminary data.</text>
</comment>
<proteinExistence type="predicted"/>
<evidence type="ECO:0000313" key="1">
    <source>
        <dbReference type="EMBL" id="RWR02325.1"/>
    </source>
</evidence>
<reference evidence="1 2" key="1">
    <citation type="submission" date="2014-04" db="EMBL/GenBank/DDBJ databases">
        <title>Draft genome sequence of Pantoea beijingensis strain LMG 27579, an emerging pathogen to Pleurotus eryngii with potential industrial application.</title>
        <authorList>
            <person name="Xu F."/>
            <person name="Liu Y."/>
            <person name="Wang S."/>
            <person name="Yin Y."/>
            <person name="Ma Y."/>
            <person name="Zhao S."/>
            <person name="Rong C."/>
        </authorList>
    </citation>
    <scope>NUCLEOTIDE SEQUENCE [LARGE SCALE GENOMIC DNA]</scope>
    <source>
        <strain evidence="1 2">LMG 27579</strain>
    </source>
</reference>